<feature type="non-terminal residue" evidence="1">
    <location>
        <position position="1"/>
    </location>
</feature>
<dbReference type="SUPFAM" id="SSF52317">
    <property type="entry name" value="Class I glutamine amidotransferase-like"/>
    <property type="match status" value="1"/>
</dbReference>
<dbReference type="InterPro" id="IPR029062">
    <property type="entry name" value="Class_I_gatase-like"/>
</dbReference>
<sequence>AVLRPDGIAKAGLAKKFGIILMPDEAKSVLEKGRWEESDGTLVISDYPPEYTKGMGDEGKEALLAFVDGGGRIVTWGRSGRLFLGTQKLGETEFILPIKDLAKDLEKEGFYCPGSLVRIKLTRDHPVTLGLPDELGVFYRARPVWETRIPGLGMDRRVVAWFPERDLLLSGYAAKAELLGGKAALVWVNKGEGEIIFMAFGPQFRASTSASYKLLWNSLLIP</sequence>
<protein>
    <submittedName>
        <fullName evidence="1">Uncharacterized protein</fullName>
    </submittedName>
</protein>
<organism evidence="1">
    <name type="scientific">marine sediment metagenome</name>
    <dbReference type="NCBI Taxonomy" id="412755"/>
    <lineage>
        <taxon>unclassified sequences</taxon>
        <taxon>metagenomes</taxon>
        <taxon>ecological metagenomes</taxon>
    </lineage>
</organism>
<dbReference type="EMBL" id="BARS01007099">
    <property type="protein sequence ID" value="GAF78274.1"/>
    <property type="molecule type" value="Genomic_DNA"/>
</dbReference>
<name>X0SB77_9ZZZZ</name>
<evidence type="ECO:0000313" key="1">
    <source>
        <dbReference type="EMBL" id="GAF78274.1"/>
    </source>
</evidence>
<proteinExistence type="predicted"/>
<accession>X0SB77</accession>
<gene>
    <name evidence="1" type="ORF">S01H1_13735</name>
</gene>
<dbReference type="AlphaFoldDB" id="X0SB77"/>
<comment type="caution">
    <text evidence="1">The sequence shown here is derived from an EMBL/GenBank/DDBJ whole genome shotgun (WGS) entry which is preliminary data.</text>
</comment>
<reference evidence="1" key="1">
    <citation type="journal article" date="2014" name="Front. Microbiol.">
        <title>High frequency of phylogenetically diverse reductive dehalogenase-homologous genes in deep subseafloor sedimentary metagenomes.</title>
        <authorList>
            <person name="Kawai M."/>
            <person name="Futagami T."/>
            <person name="Toyoda A."/>
            <person name="Takaki Y."/>
            <person name="Nishi S."/>
            <person name="Hori S."/>
            <person name="Arai W."/>
            <person name="Tsubouchi T."/>
            <person name="Morono Y."/>
            <person name="Uchiyama I."/>
            <person name="Ito T."/>
            <person name="Fujiyama A."/>
            <person name="Inagaki F."/>
            <person name="Takami H."/>
        </authorList>
    </citation>
    <scope>NUCLEOTIDE SEQUENCE</scope>
    <source>
        <strain evidence="1">Expedition CK06-06</strain>
    </source>
</reference>